<name>A0A917HK56_9BACL</name>
<dbReference type="Proteomes" id="UP000600247">
    <property type="component" value="Unassembled WGS sequence"/>
</dbReference>
<evidence type="ECO:0000313" key="1">
    <source>
        <dbReference type="EMBL" id="GGG82294.1"/>
    </source>
</evidence>
<proteinExistence type="predicted"/>
<comment type="caution">
    <text evidence="1">The sequence shown here is derived from an EMBL/GenBank/DDBJ whole genome shotgun (WGS) entry which is preliminary data.</text>
</comment>
<keyword evidence="2" id="KW-1185">Reference proteome</keyword>
<dbReference type="AlphaFoldDB" id="A0A917HK56"/>
<accession>A0A917HK56</accession>
<protein>
    <submittedName>
        <fullName evidence="1">Uncharacterized protein</fullName>
    </submittedName>
</protein>
<dbReference type="EMBL" id="BMHY01000010">
    <property type="protein sequence ID" value="GGG82294.1"/>
    <property type="molecule type" value="Genomic_DNA"/>
</dbReference>
<gene>
    <name evidence="1" type="ORF">GCM10010918_44580</name>
</gene>
<evidence type="ECO:0000313" key="2">
    <source>
        <dbReference type="Proteomes" id="UP000600247"/>
    </source>
</evidence>
<dbReference type="RefSeq" id="WP_188891544.1">
    <property type="nucleotide sequence ID" value="NZ_BMHY01000010.1"/>
</dbReference>
<sequence>MLKETIRSLASNGFVLGAQPQLAGVSAAEHGALQDALKNQQEKKGNYQLAFWG</sequence>
<reference evidence="1 2" key="1">
    <citation type="journal article" date="2014" name="Int. J. Syst. Evol. Microbiol.">
        <title>Complete genome sequence of Corynebacterium casei LMG S-19264T (=DSM 44701T), isolated from a smear-ripened cheese.</title>
        <authorList>
            <consortium name="US DOE Joint Genome Institute (JGI-PGF)"/>
            <person name="Walter F."/>
            <person name="Albersmeier A."/>
            <person name="Kalinowski J."/>
            <person name="Ruckert C."/>
        </authorList>
    </citation>
    <scope>NUCLEOTIDE SEQUENCE [LARGE SCALE GENOMIC DNA]</scope>
    <source>
        <strain evidence="1 2">CGMCC 1.15286</strain>
    </source>
</reference>
<organism evidence="1 2">
    <name type="scientific">Paenibacillus radicis</name>
    <name type="common">ex Gao et al. 2016</name>
    <dbReference type="NCBI Taxonomy" id="1737354"/>
    <lineage>
        <taxon>Bacteria</taxon>
        <taxon>Bacillati</taxon>
        <taxon>Bacillota</taxon>
        <taxon>Bacilli</taxon>
        <taxon>Bacillales</taxon>
        <taxon>Paenibacillaceae</taxon>
        <taxon>Paenibacillus</taxon>
    </lineage>
</organism>